<keyword evidence="3" id="KW-0804">Transcription</keyword>
<protein>
    <submittedName>
        <fullName evidence="6">AcrR family transcriptional regulator</fullName>
    </submittedName>
</protein>
<comment type="caution">
    <text evidence="6">The sequence shown here is derived from an EMBL/GenBank/DDBJ whole genome shotgun (WGS) entry which is preliminary data.</text>
</comment>
<keyword evidence="7" id="KW-1185">Reference proteome</keyword>
<evidence type="ECO:0000256" key="1">
    <source>
        <dbReference type="ARBA" id="ARBA00023015"/>
    </source>
</evidence>
<proteinExistence type="predicted"/>
<evidence type="ECO:0000313" key="6">
    <source>
        <dbReference type="EMBL" id="MBA8951048.1"/>
    </source>
</evidence>
<dbReference type="InterPro" id="IPR009057">
    <property type="entry name" value="Homeodomain-like_sf"/>
</dbReference>
<reference evidence="6 7" key="1">
    <citation type="submission" date="2020-08" db="EMBL/GenBank/DDBJ databases">
        <title>Genomic Encyclopedia of Type Strains, Phase IV (KMG-IV): sequencing the most valuable type-strain genomes for metagenomic binning, comparative biology and taxonomic classification.</title>
        <authorList>
            <person name="Goeker M."/>
        </authorList>
    </citation>
    <scope>NUCLEOTIDE SEQUENCE [LARGE SCALE GENOMIC DNA]</scope>
    <source>
        <strain evidence="6 7">DSM 44197</strain>
    </source>
</reference>
<dbReference type="Pfam" id="PF00440">
    <property type="entry name" value="TetR_N"/>
    <property type="match status" value="1"/>
</dbReference>
<evidence type="ECO:0000313" key="7">
    <source>
        <dbReference type="Proteomes" id="UP000572680"/>
    </source>
</evidence>
<feature type="domain" description="HTH tetR-type" evidence="5">
    <location>
        <begin position="13"/>
        <end position="73"/>
    </location>
</feature>
<dbReference type="PROSITE" id="PS01081">
    <property type="entry name" value="HTH_TETR_1"/>
    <property type="match status" value="1"/>
</dbReference>
<dbReference type="InterPro" id="IPR001647">
    <property type="entry name" value="HTH_TetR"/>
</dbReference>
<dbReference type="AlphaFoldDB" id="A0A7W3LMW0"/>
<feature type="DNA-binding region" description="H-T-H motif" evidence="4">
    <location>
        <begin position="36"/>
        <end position="55"/>
    </location>
</feature>
<keyword evidence="1" id="KW-0805">Transcription regulation</keyword>
<dbReference type="GO" id="GO:0003677">
    <property type="term" value="F:DNA binding"/>
    <property type="evidence" value="ECO:0007669"/>
    <property type="project" value="UniProtKB-UniRule"/>
</dbReference>
<keyword evidence="2 4" id="KW-0238">DNA-binding</keyword>
<evidence type="ECO:0000256" key="2">
    <source>
        <dbReference type="ARBA" id="ARBA00023125"/>
    </source>
</evidence>
<organism evidence="6 7">
    <name type="scientific">Actinomadura namibiensis</name>
    <dbReference type="NCBI Taxonomy" id="182080"/>
    <lineage>
        <taxon>Bacteria</taxon>
        <taxon>Bacillati</taxon>
        <taxon>Actinomycetota</taxon>
        <taxon>Actinomycetes</taxon>
        <taxon>Streptosporangiales</taxon>
        <taxon>Thermomonosporaceae</taxon>
        <taxon>Actinomadura</taxon>
    </lineage>
</organism>
<dbReference type="Pfam" id="PF21351">
    <property type="entry name" value="TetR_C_41"/>
    <property type="match status" value="1"/>
</dbReference>
<dbReference type="PANTHER" id="PTHR47506">
    <property type="entry name" value="TRANSCRIPTIONAL REGULATORY PROTEIN"/>
    <property type="match status" value="1"/>
</dbReference>
<dbReference type="EMBL" id="JACJIA010000003">
    <property type="protein sequence ID" value="MBA8951048.1"/>
    <property type="molecule type" value="Genomic_DNA"/>
</dbReference>
<evidence type="ECO:0000259" key="5">
    <source>
        <dbReference type="PROSITE" id="PS50977"/>
    </source>
</evidence>
<gene>
    <name evidence="6" type="ORF">HNR61_002679</name>
</gene>
<dbReference type="InterPro" id="IPR049484">
    <property type="entry name" value="Rv0078-like_C"/>
</dbReference>
<dbReference type="PANTHER" id="PTHR47506:SF1">
    <property type="entry name" value="HTH-TYPE TRANSCRIPTIONAL REGULATOR YJDC"/>
    <property type="match status" value="1"/>
</dbReference>
<sequence>MPTVKSRREQYSEETRTALLDAATRRFAEHGFAGTSLEDVASDIRATRGAVYHHFANKTALFQAVFERLEEDAVRQIAEAADAHSDPWAAALAAQEKFLDQCCDPVYGRVVWQQAPIALGWERWNECEEKYGYGLVEELVGELMAAGGLPEMPLEAASRVLFHVLGAAGMALAAAPEADKTRVRAEYGEVIGHIVAGLRLSAEGTAQPRR</sequence>
<dbReference type="PROSITE" id="PS50977">
    <property type="entry name" value="HTH_TETR_2"/>
    <property type="match status" value="1"/>
</dbReference>
<evidence type="ECO:0000256" key="3">
    <source>
        <dbReference type="ARBA" id="ARBA00023163"/>
    </source>
</evidence>
<name>A0A7W3LMW0_ACTNM</name>
<dbReference type="PRINTS" id="PR00455">
    <property type="entry name" value="HTHTETR"/>
</dbReference>
<dbReference type="RefSeq" id="WP_182843436.1">
    <property type="nucleotide sequence ID" value="NZ_BAAALP010000016.1"/>
</dbReference>
<evidence type="ECO:0000256" key="4">
    <source>
        <dbReference type="PROSITE-ProRule" id="PRU00335"/>
    </source>
</evidence>
<dbReference type="Gene3D" id="1.10.357.10">
    <property type="entry name" value="Tetracycline Repressor, domain 2"/>
    <property type="match status" value="1"/>
</dbReference>
<dbReference type="SUPFAM" id="SSF46689">
    <property type="entry name" value="Homeodomain-like"/>
    <property type="match status" value="1"/>
</dbReference>
<accession>A0A7W3LMW0</accession>
<dbReference type="InterPro" id="IPR023772">
    <property type="entry name" value="DNA-bd_HTH_TetR-type_CS"/>
</dbReference>
<dbReference type="Proteomes" id="UP000572680">
    <property type="component" value="Unassembled WGS sequence"/>
</dbReference>